<dbReference type="PANTHER" id="PTHR22538:SF1">
    <property type="entry name" value="VWFD DOMAIN-CONTAINING PROTEIN"/>
    <property type="match status" value="1"/>
</dbReference>
<protein>
    <submittedName>
        <fullName evidence="1">Uncharacterized protein</fullName>
    </submittedName>
</protein>
<name>A0A6G0WPG8_9STRA</name>
<accession>A0A6G0WPG8</accession>
<reference evidence="1 2" key="1">
    <citation type="submission" date="2019-07" db="EMBL/GenBank/DDBJ databases">
        <title>Genomics analysis of Aphanomyces spp. identifies a new class of oomycete effector associated with host adaptation.</title>
        <authorList>
            <person name="Gaulin E."/>
        </authorList>
    </citation>
    <scope>NUCLEOTIDE SEQUENCE [LARGE SCALE GENOMIC DNA]</scope>
    <source>
        <strain evidence="1 2">ATCC 201684</strain>
    </source>
</reference>
<gene>
    <name evidence="1" type="ORF">Ae201684_013041</name>
</gene>
<dbReference type="InterPro" id="IPR029058">
    <property type="entry name" value="AB_hydrolase_fold"/>
</dbReference>
<comment type="caution">
    <text evidence="1">The sequence shown here is derived from an EMBL/GenBank/DDBJ whole genome shotgun (WGS) entry which is preliminary data.</text>
</comment>
<dbReference type="SUPFAM" id="SSF53474">
    <property type="entry name" value="alpha/beta-Hydrolases"/>
    <property type="match status" value="1"/>
</dbReference>
<dbReference type="Gene3D" id="3.40.50.1820">
    <property type="entry name" value="alpha/beta hydrolase"/>
    <property type="match status" value="1"/>
</dbReference>
<dbReference type="VEuPathDB" id="FungiDB:AeMF1_014964"/>
<organism evidence="1 2">
    <name type="scientific">Aphanomyces euteiches</name>
    <dbReference type="NCBI Taxonomy" id="100861"/>
    <lineage>
        <taxon>Eukaryota</taxon>
        <taxon>Sar</taxon>
        <taxon>Stramenopiles</taxon>
        <taxon>Oomycota</taxon>
        <taxon>Saprolegniomycetes</taxon>
        <taxon>Saprolegniales</taxon>
        <taxon>Verrucalvaceae</taxon>
        <taxon>Aphanomyces</taxon>
    </lineage>
</organism>
<dbReference type="EMBL" id="VJMJ01000166">
    <property type="protein sequence ID" value="KAF0729295.1"/>
    <property type="molecule type" value="Genomic_DNA"/>
</dbReference>
<keyword evidence="2" id="KW-1185">Reference proteome</keyword>
<proteinExistence type="predicted"/>
<dbReference type="AlphaFoldDB" id="A0A6G0WPG8"/>
<evidence type="ECO:0000313" key="2">
    <source>
        <dbReference type="Proteomes" id="UP000481153"/>
    </source>
</evidence>
<dbReference type="Proteomes" id="UP000481153">
    <property type="component" value="Unassembled WGS sequence"/>
</dbReference>
<evidence type="ECO:0000313" key="1">
    <source>
        <dbReference type="EMBL" id="KAF0729295.1"/>
    </source>
</evidence>
<sequence>MRLSAVEGLVCMRLVLEIALFFAVYATGMSVEANISERHPSVPVLAQLKGAPAIRLTFHAKRAAMTFNGQLTAQVTVIPRSSNASAFEFDAILTQVGPEHTEEFMWLDNGAYWSKIQDDKVVQAGCIQEDQLPPLHLVASSISQAQIVHGLVNDNIDCPLDGSLLELSFASELYVVCTTSSHRFSHAKGAFLDVDIEYLSQDDHVPAIQAPQSPNGDILSCPSIRWPSQPLVKDANLATERRRRLSTATQAASCGCKMERKPCLFMDGVGHRESIPLQSSYPKTWGNIENHAPCCSSTTFARFETVTRDWNNPSLQADFCNAALSVSGSSSTTIGKLILVTHSMGNLIAAAAAASGVCHFTSDLTWVTLSGPMTGSQAANLLETECAKNDTQWFSKLAGPALELFGYCPVQPAYASLKYITTVDSSLQQKYAAAQAIRRQFVSRVLCGVSPGGLISVGSVGMQAVAALAPFDTKDNDGLVTFSSCTAGINVDFGTDAETAINYRATLNHLDTSFRNGDGWWSKDKMPSRWFECTF</sequence>
<dbReference type="PANTHER" id="PTHR22538">
    <property type="entry name" value="CILIA- AND FLAGELLA-ASSOCIATED PROTEIN 74"/>
    <property type="match status" value="1"/>
</dbReference>